<dbReference type="InterPro" id="IPR014276">
    <property type="entry name" value="2-oxoglutarate_DH_E2"/>
</dbReference>
<feature type="compositionally biased region" description="Low complexity" evidence="7">
    <location>
        <begin position="278"/>
        <end position="295"/>
    </location>
</feature>
<dbReference type="InterPro" id="IPR023213">
    <property type="entry name" value="CAT-like_dom_sf"/>
</dbReference>
<gene>
    <name evidence="10" type="primary">sucB</name>
    <name evidence="10" type="ORF">GKZ75_00605</name>
</gene>
<evidence type="ECO:0000313" key="11">
    <source>
        <dbReference type="Proteomes" id="UP000471026"/>
    </source>
</evidence>
<dbReference type="InterPro" id="IPR000089">
    <property type="entry name" value="Biotin_lipoyl"/>
</dbReference>
<comment type="similarity">
    <text evidence="2 6">Belongs to the 2-oxoacid dehydrogenase family.</text>
</comment>
<dbReference type="InterPro" id="IPR011053">
    <property type="entry name" value="Single_hybrid_motif"/>
</dbReference>
<evidence type="ECO:0000313" key="10">
    <source>
        <dbReference type="EMBL" id="NDO76771.1"/>
    </source>
</evidence>
<evidence type="ECO:0000256" key="7">
    <source>
        <dbReference type="SAM" id="MobiDB-lite"/>
    </source>
</evidence>
<comment type="caution">
    <text evidence="10">The sequence shown here is derived from an EMBL/GenBank/DDBJ whole genome shotgun (WGS) entry which is preliminary data.</text>
</comment>
<dbReference type="InterPro" id="IPR036625">
    <property type="entry name" value="E3-bd_dom_sf"/>
</dbReference>
<evidence type="ECO:0000256" key="3">
    <source>
        <dbReference type="ARBA" id="ARBA00022679"/>
    </source>
</evidence>
<dbReference type="PANTHER" id="PTHR43178:SF5">
    <property type="entry name" value="LIPOAMIDE ACYLTRANSFERASE COMPONENT OF BRANCHED-CHAIN ALPHA-KETO ACID DEHYDROGENASE COMPLEX, MITOCHONDRIAL"/>
    <property type="match status" value="1"/>
</dbReference>
<feature type="domain" description="Lipoyl-binding" evidence="8">
    <location>
        <begin position="135"/>
        <end position="210"/>
    </location>
</feature>
<feature type="compositionally biased region" description="Acidic residues" evidence="7">
    <location>
        <begin position="86"/>
        <end position="120"/>
    </location>
</feature>
<feature type="domain" description="Peripheral subunit-binding (PSBD)" evidence="9">
    <location>
        <begin position="299"/>
        <end position="336"/>
    </location>
</feature>
<organism evidence="10 11">
    <name type="scientific">Kocuria marina subsp. indica</name>
    <dbReference type="NCBI Taxonomy" id="1049583"/>
    <lineage>
        <taxon>Bacteria</taxon>
        <taxon>Bacillati</taxon>
        <taxon>Actinomycetota</taxon>
        <taxon>Actinomycetes</taxon>
        <taxon>Micrococcales</taxon>
        <taxon>Micrococcaceae</taxon>
        <taxon>Kocuria</taxon>
    </lineage>
</organism>
<keyword evidence="3 6" id="KW-0808">Transferase</keyword>
<dbReference type="PROSITE" id="PS00189">
    <property type="entry name" value="LIPOYL"/>
    <property type="match status" value="2"/>
</dbReference>
<dbReference type="InterPro" id="IPR004167">
    <property type="entry name" value="PSBD"/>
</dbReference>
<dbReference type="GO" id="GO:0016407">
    <property type="term" value="F:acetyltransferase activity"/>
    <property type="evidence" value="ECO:0007669"/>
    <property type="project" value="TreeGrafter"/>
</dbReference>
<dbReference type="GO" id="GO:0031405">
    <property type="term" value="F:lipoic acid binding"/>
    <property type="evidence" value="ECO:0007669"/>
    <property type="project" value="TreeGrafter"/>
</dbReference>
<sequence>MSETVNLPALGESVTEGTVTRWLKQVGDEVAVDEPLLEVSTDKVDTEVPSPVAGVVEKILVEEDEDVEVGAPLVVIGDGSGSGSDDSSDDSSDASAEEVEDAATEADSGENTEQAAETETEQAPKADTKQSSGNSVEVTLPALGESVTEGTVTRWLKEVGEQIEVDEPLLEVSTDKVDTEVPSPVAGTLLEIKVQEDEDAEVGQVLAIVGDESAAGSGDSGSNNGSSDESGETEAEQVEDAATEADSGENTEQAAEAKAPQKSSGSEEKSAPAKQSESAASSDSGAKSSDSGAKDVPGYVTPLVRKLAREKDVDLSTITGTGVGGRIRKQDVLAAAEEAAKQSEAPQVQDTGANMAPAVSRQGSEAQPAPAPDAKRGTTEKAPRIRMTIAKRMRESLDVSAQLTQVTEVDLTRVAQLRQKAKDQFQKREGAKLTFMPFFAKAVAEALQAHPVLNATFKEESKEIVYNASEDIAIAVDTPRGLLVPVVKNAGDLNLGGLAKQIAEVGAAAKDGSISPDQLTGGTFTITNIGSFGALFDTPIINQPQVAILGTGTIVKRPMVLTDADGNDTIAIRHMCYLSLTYDHRLVDGADAGRFLGSLKKRLEAGQFESEVGL</sequence>
<feature type="domain" description="Lipoyl-binding" evidence="8">
    <location>
        <begin position="2"/>
        <end position="77"/>
    </location>
</feature>
<dbReference type="Gene3D" id="4.10.320.10">
    <property type="entry name" value="E3-binding domain"/>
    <property type="match status" value="1"/>
</dbReference>
<dbReference type="Pfam" id="PF02817">
    <property type="entry name" value="E3_binding"/>
    <property type="match status" value="1"/>
</dbReference>
<dbReference type="Proteomes" id="UP000471026">
    <property type="component" value="Unassembled WGS sequence"/>
</dbReference>
<accession>A0A6N9QWD7</accession>
<protein>
    <recommendedName>
        <fullName evidence="6">Dihydrolipoamide acetyltransferase component of pyruvate dehydrogenase complex</fullName>
        <ecNumber evidence="6">2.3.1.-</ecNumber>
    </recommendedName>
</protein>
<evidence type="ECO:0000256" key="6">
    <source>
        <dbReference type="RuleBase" id="RU003423"/>
    </source>
</evidence>
<dbReference type="SUPFAM" id="SSF52777">
    <property type="entry name" value="CoA-dependent acyltransferases"/>
    <property type="match status" value="1"/>
</dbReference>
<name>A0A6N9QWD7_9MICC</name>
<feature type="compositionally biased region" description="Basic and acidic residues" evidence="7">
    <location>
        <begin position="373"/>
        <end position="383"/>
    </location>
</feature>
<evidence type="ECO:0000256" key="4">
    <source>
        <dbReference type="ARBA" id="ARBA00022823"/>
    </source>
</evidence>
<dbReference type="Pfam" id="PF00364">
    <property type="entry name" value="Biotin_lipoyl"/>
    <property type="match status" value="2"/>
</dbReference>
<feature type="region of interest" description="Disordered" evidence="7">
    <location>
        <begin position="69"/>
        <end position="150"/>
    </location>
</feature>
<feature type="compositionally biased region" description="Acidic residues" evidence="7">
    <location>
        <begin position="229"/>
        <end position="249"/>
    </location>
</feature>
<dbReference type="AlphaFoldDB" id="A0A6N9QWD7"/>
<dbReference type="EMBL" id="WMHZ01000001">
    <property type="protein sequence ID" value="NDO76771.1"/>
    <property type="molecule type" value="Genomic_DNA"/>
</dbReference>
<comment type="cofactor">
    <cofactor evidence="1 6">
        <name>(R)-lipoate</name>
        <dbReference type="ChEBI" id="CHEBI:83088"/>
    </cofactor>
</comment>
<dbReference type="InterPro" id="IPR001078">
    <property type="entry name" value="2-oxoacid_DH_actylTfrase"/>
</dbReference>
<dbReference type="GO" id="GO:0005737">
    <property type="term" value="C:cytoplasm"/>
    <property type="evidence" value="ECO:0007669"/>
    <property type="project" value="TreeGrafter"/>
</dbReference>
<dbReference type="PANTHER" id="PTHR43178">
    <property type="entry name" value="DIHYDROLIPOAMIDE ACETYLTRANSFERASE COMPONENT OF PYRUVATE DEHYDROGENASE COMPLEX"/>
    <property type="match status" value="1"/>
</dbReference>
<dbReference type="RefSeq" id="WP_162228339.1">
    <property type="nucleotide sequence ID" value="NZ_WMHZ01000001.1"/>
</dbReference>
<dbReference type="PROSITE" id="PS50968">
    <property type="entry name" value="BIOTINYL_LIPOYL"/>
    <property type="match status" value="2"/>
</dbReference>
<keyword evidence="5 6" id="KW-0012">Acyltransferase</keyword>
<dbReference type="InterPro" id="IPR003016">
    <property type="entry name" value="2-oxoA_DH_lipoyl-BS"/>
</dbReference>
<dbReference type="Gene3D" id="3.30.559.10">
    <property type="entry name" value="Chloramphenicol acetyltransferase-like domain"/>
    <property type="match status" value="1"/>
</dbReference>
<keyword evidence="4 6" id="KW-0450">Lipoyl</keyword>
<dbReference type="Pfam" id="PF00198">
    <property type="entry name" value="2-oxoacid_dh"/>
    <property type="match status" value="1"/>
</dbReference>
<feature type="compositionally biased region" description="Low complexity" evidence="7">
    <location>
        <begin position="210"/>
        <end position="228"/>
    </location>
</feature>
<evidence type="ECO:0000256" key="1">
    <source>
        <dbReference type="ARBA" id="ARBA00001938"/>
    </source>
</evidence>
<reference evidence="10 11" key="1">
    <citation type="submission" date="2019-11" db="EMBL/GenBank/DDBJ databases">
        <title>Draft genome sequence of Kocuria indica DP-K7, a methyl red degrading Actinobacterium.</title>
        <authorList>
            <person name="Kumaran S."/>
            <person name="Tischler D."/>
            <person name="Ngo A.C.R."/>
            <person name="Schultes F."/>
        </authorList>
    </citation>
    <scope>NUCLEOTIDE SEQUENCE [LARGE SCALE GENOMIC DNA]</scope>
    <source>
        <strain evidence="10 11">DP-K7</strain>
    </source>
</reference>
<evidence type="ECO:0000259" key="8">
    <source>
        <dbReference type="PROSITE" id="PS50968"/>
    </source>
</evidence>
<evidence type="ECO:0000256" key="5">
    <source>
        <dbReference type="ARBA" id="ARBA00023315"/>
    </source>
</evidence>
<feature type="region of interest" description="Disordered" evidence="7">
    <location>
        <begin position="203"/>
        <end position="384"/>
    </location>
</feature>
<dbReference type="NCBIfam" id="TIGR02927">
    <property type="entry name" value="SucB_Actino"/>
    <property type="match status" value="1"/>
</dbReference>
<dbReference type="InterPro" id="IPR050743">
    <property type="entry name" value="2-oxoacid_DH_E2_comp"/>
</dbReference>
<evidence type="ECO:0000259" key="9">
    <source>
        <dbReference type="PROSITE" id="PS51826"/>
    </source>
</evidence>
<dbReference type="SUPFAM" id="SSF47005">
    <property type="entry name" value="Peripheral subunit-binding domain of 2-oxo acid dehydrogenase complex"/>
    <property type="match status" value="1"/>
</dbReference>
<dbReference type="CDD" id="cd06849">
    <property type="entry name" value="lipoyl_domain"/>
    <property type="match status" value="2"/>
</dbReference>
<dbReference type="FunFam" id="3.30.559.10:FF:000007">
    <property type="entry name" value="Dihydrolipoamide acetyltransferase component of pyruvate dehydrogenase complex"/>
    <property type="match status" value="1"/>
</dbReference>
<dbReference type="EC" id="2.3.1.-" evidence="6"/>
<dbReference type="PROSITE" id="PS51826">
    <property type="entry name" value="PSBD"/>
    <property type="match status" value="1"/>
</dbReference>
<proteinExistence type="inferred from homology"/>
<dbReference type="Gene3D" id="2.40.50.100">
    <property type="match status" value="2"/>
</dbReference>
<dbReference type="SUPFAM" id="SSF51230">
    <property type="entry name" value="Single hybrid motif"/>
    <property type="match status" value="2"/>
</dbReference>
<evidence type="ECO:0000256" key="2">
    <source>
        <dbReference type="ARBA" id="ARBA00007317"/>
    </source>
</evidence>